<dbReference type="SUPFAM" id="SSF50249">
    <property type="entry name" value="Nucleic acid-binding proteins"/>
    <property type="match status" value="1"/>
</dbReference>
<evidence type="ECO:0000256" key="1">
    <source>
        <dbReference type="SAM" id="Phobius"/>
    </source>
</evidence>
<feature type="transmembrane region" description="Helical" evidence="1">
    <location>
        <begin position="92"/>
        <end position="113"/>
    </location>
</feature>
<keyword evidence="1" id="KW-0812">Transmembrane</keyword>
<dbReference type="PROSITE" id="PS51857">
    <property type="entry name" value="CSD_2"/>
    <property type="match status" value="1"/>
</dbReference>
<keyword evidence="1" id="KW-0472">Membrane</keyword>
<organism evidence="3 4">
    <name type="scientific">Roseateles puraquae</name>
    <dbReference type="NCBI Taxonomy" id="431059"/>
    <lineage>
        <taxon>Bacteria</taxon>
        <taxon>Pseudomonadati</taxon>
        <taxon>Pseudomonadota</taxon>
        <taxon>Betaproteobacteria</taxon>
        <taxon>Burkholderiales</taxon>
        <taxon>Sphaerotilaceae</taxon>
        <taxon>Roseateles</taxon>
    </lineage>
</organism>
<accession>A0A254MY15</accession>
<dbReference type="InterPro" id="IPR012340">
    <property type="entry name" value="NA-bd_OB-fold"/>
</dbReference>
<dbReference type="Gene3D" id="2.40.50.140">
    <property type="entry name" value="Nucleic acid-binding proteins"/>
    <property type="match status" value="1"/>
</dbReference>
<proteinExistence type="predicted"/>
<sequence length="128" mass="13493">MLSAWNHDTGYGAISPAGGGEEVFVALAAFPTDGEGARLDEPLSFEIVTGRDGRKQAVNLRRLQRTKANAALRQAAGVGAARVRQSQKKRRLGLMAGGAALAMLLVAGGMHWFKPAARAAEVPALSRR</sequence>
<dbReference type="EMBL" id="NISI01000020">
    <property type="protein sequence ID" value="OWQ98615.1"/>
    <property type="molecule type" value="Genomic_DNA"/>
</dbReference>
<dbReference type="InterPro" id="IPR002059">
    <property type="entry name" value="CSP_DNA-bd"/>
</dbReference>
<evidence type="ECO:0000313" key="3">
    <source>
        <dbReference type="EMBL" id="OWQ98615.1"/>
    </source>
</evidence>
<dbReference type="GO" id="GO:0003676">
    <property type="term" value="F:nucleic acid binding"/>
    <property type="evidence" value="ECO:0007669"/>
    <property type="project" value="InterPro"/>
</dbReference>
<evidence type="ECO:0000259" key="2">
    <source>
        <dbReference type="PROSITE" id="PS51857"/>
    </source>
</evidence>
<protein>
    <recommendedName>
        <fullName evidence="2">CSD domain-containing protein</fullName>
    </recommendedName>
</protein>
<feature type="domain" description="CSD" evidence="2">
    <location>
        <begin position="1"/>
        <end position="62"/>
    </location>
</feature>
<name>A0A254MY15_9BURK</name>
<comment type="caution">
    <text evidence="3">The sequence shown here is derived from an EMBL/GenBank/DDBJ whole genome shotgun (WGS) entry which is preliminary data.</text>
</comment>
<dbReference type="Proteomes" id="UP000197446">
    <property type="component" value="Unassembled WGS sequence"/>
</dbReference>
<reference evidence="3 4" key="1">
    <citation type="journal article" date="2007" name="Int. J. Syst. Evol. Microbiol.">
        <title>Description of Pelomonas aquatica sp. nov. and Pelomonas puraquae sp. nov., isolated from industrial and haemodialysis water.</title>
        <authorList>
            <person name="Gomila M."/>
            <person name="Bowien B."/>
            <person name="Falsen E."/>
            <person name="Moore E.R."/>
            <person name="Lalucat J."/>
        </authorList>
    </citation>
    <scope>NUCLEOTIDE SEQUENCE [LARGE SCALE GENOMIC DNA]</scope>
    <source>
        <strain evidence="3 4">CCUG 52769</strain>
    </source>
</reference>
<evidence type="ECO:0000313" key="4">
    <source>
        <dbReference type="Proteomes" id="UP000197446"/>
    </source>
</evidence>
<keyword evidence="1" id="KW-1133">Transmembrane helix</keyword>
<dbReference type="AlphaFoldDB" id="A0A254MY15"/>
<keyword evidence="4" id="KW-1185">Reference proteome</keyword>
<gene>
    <name evidence="3" type="ORF">CDO81_26250</name>
</gene>